<dbReference type="InterPro" id="IPR011008">
    <property type="entry name" value="Dimeric_a/b-barrel"/>
</dbReference>
<dbReference type="PROSITE" id="PS51318">
    <property type="entry name" value="TAT"/>
    <property type="match status" value="1"/>
</dbReference>
<dbReference type="InterPro" id="IPR013097">
    <property type="entry name" value="Dabb"/>
</dbReference>
<name>A0ABT8KUB7_9BACT</name>
<reference evidence="2" key="1">
    <citation type="submission" date="2023-06" db="EMBL/GenBank/DDBJ databases">
        <title>Genomic of Parafulvivirga corallium.</title>
        <authorList>
            <person name="Wang G."/>
        </authorList>
    </citation>
    <scope>NUCLEOTIDE SEQUENCE</scope>
    <source>
        <strain evidence="2">BMA10</strain>
    </source>
</reference>
<dbReference type="NCBIfam" id="TIGR01409">
    <property type="entry name" value="TAT_signal_seq"/>
    <property type="match status" value="1"/>
</dbReference>
<accession>A0ABT8KUB7</accession>
<gene>
    <name evidence="2" type="ORF">QQ008_23315</name>
</gene>
<dbReference type="PROSITE" id="PS51502">
    <property type="entry name" value="S_R_A_B_BARREL"/>
    <property type="match status" value="1"/>
</dbReference>
<dbReference type="RefSeq" id="WP_346754365.1">
    <property type="nucleotide sequence ID" value="NZ_JAUJEA010000011.1"/>
</dbReference>
<dbReference type="InterPro" id="IPR006311">
    <property type="entry name" value="TAT_signal"/>
</dbReference>
<dbReference type="Proteomes" id="UP001172082">
    <property type="component" value="Unassembled WGS sequence"/>
</dbReference>
<dbReference type="SMART" id="SM00886">
    <property type="entry name" value="Dabb"/>
    <property type="match status" value="1"/>
</dbReference>
<comment type="caution">
    <text evidence="2">The sequence shown here is derived from an EMBL/GenBank/DDBJ whole genome shotgun (WGS) entry which is preliminary data.</text>
</comment>
<dbReference type="Pfam" id="PF07876">
    <property type="entry name" value="Dabb"/>
    <property type="match status" value="1"/>
</dbReference>
<protein>
    <submittedName>
        <fullName evidence="2">Dabb family protein</fullName>
    </submittedName>
</protein>
<keyword evidence="3" id="KW-1185">Reference proteome</keyword>
<dbReference type="EMBL" id="JAUJEA010000011">
    <property type="protein sequence ID" value="MDN5204341.1"/>
    <property type="molecule type" value="Genomic_DNA"/>
</dbReference>
<proteinExistence type="predicted"/>
<dbReference type="Gene3D" id="3.30.70.100">
    <property type="match status" value="1"/>
</dbReference>
<feature type="domain" description="Stress-response A/B barrel" evidence="1">
    <location>
        <begin position="41"/>
        <end position="137"/>
    </location>
</feature>
<evidence type="ECO:0000259" key="1">
    <source>
        <dbReference type="PROSITE" id="PS51502"/>
    </source>
</evidence>
<sequence length="139" mass="15850">MKQFLKRRSFLQKASAVLGAMGISTLFTSNAKAEKPIDGKFVHVVFFWLKDPQNKEAKKTFESGLRSFIEGVDVIKSHHIGTPANTSRPVIDSSYSFCLIVTFDSKKEHDIYQEHSLHKKFIEDLSPLWEKVVVYDSIS</sequence>
<evidence type="ECO:0000313" key="2">
    <source>
        <dbReference type="EMBL" id="MDN5204341.1"/>
    </source>
</evidence>
<dbReference type="InterPro" id="IPR019546">
    <property type="entry name" value="TAT_signal_bac_arc"/>
</dbReference>
<dbReference type="SUPFAM" id="SSF54909">
    <property type="entry name" value="Dimeric alpha+beta barrel"/>
    <property type="match status" value="1"/>
</dbReference>
<evidence type="ECO:0000313" key="3">
    <source>
        <dbReference type="Proteomes" id="UP001172082"/>
    </source>
</evidence>
<organism evidence="2 3">
    <name type="scientific">Splendidivirga corallicola</name>
    <dbReference type="NCBI Taxonomy" id="3051826"/>
    <lineage>
        <taxon>Bacteria</taxon>
        <taxon>Pseudomonadati</taxon>
        <taxon>Bacteroidota</taxon>
        <taxon>Cytophagia</taxon>
        <taxon>Cytophagales</taxon>
        <taxon>Splendidivirgaceae</taxon>
        <taxon>Splendidivirga</taxon>
    </lineage>
</organism>